<organism evidence="2 3">
    <name type="scientific">Streptomyces tirandamycinicus</name>
    <dbReference type="NCBI Taxonomy" id="2174846"/>
    <lineage>
        <taxon>Bacteria</taxon>
        <taxon>Bacillati</taxon>
        <taxon>Actinomycetota</taxon>
        <taxon>Actinomycetes</taxon>
        <taxon>Kitasatosporales</taxon>
        <taxon>Streptomycetaceae</taxon>
        <taxon>Streptomyces</taxon>
    </lineage>
</organism>
<proteinExistence type="predicted"/>
<accession>A0A2S1SX46</accession>
<dbReference type="RefSeq" id="WP_108907366.1">
    <property type="nucleotide sequence ID" value="NZ_CP029188.1"/>
</dbReference>
<evidence type="ECO:0000313" key="3">
    <source>
        <dbReference type="Proteomes" id="UP000244900"/>
    </source>
</evidence>
<sequence>MATKRSTFISAVTTATLLAGGMVVGAAAPSAAESAPQSVASAQAAPAVACGTTIKRLPSGGGPFPNKKWDIYYRNCGSTTVQKRVDIARGRDTVCSNIAKGATKKWHYETGYFGPDYPRSVVSC</sequence>
<feature type="chain" id="PRO_5015658005" evidence="1">
    <location>
        <begin position="27"/>
        <end position="124"/>
    </location>
</feature>
<evidence type="ECO:0000256" key="1">
    <source>
        <dbReference type="SAM" id="SignalP"/>
    </source>
</evidence>
<dbReference type="Proteomes" id="UP000244900">
    <property type="component" value="Chromosome"/>
</dbReference>
<reference evidence="2 3" key="1">
    <citation type="submission" date="2018-05" db="EMBL/GenBank/DDBJ databases">
        <title>Complete genome sequence of sponge-derived Streptomyces sp. HNM0039.</title>
        <authorList>
            <person name="Huang X."/>
            <person name="Zhou S."/>
        </authorList>
    </citation>
    <scope>NUCLEOTIDE SEQUENCE [LARGE SCALE GENOMIC DNA]</scope>
    <source>
        <strain evidence="2 3">HNM0039</strain>
    </source>
</reference>
<name>A0A2S1SX46_9ACTN</name>
<protein>
    <submittedName>
        <fullName evidence="2">Uncharacterized protein</fullName>
    </submittedName>
</protein>
<dbReference type="OrthoDB" id="3540574at2"/>
<keyword evidence="1" id="KW-0732">Signal</keyword>
<dbReference type="EMBL" id="CP029188">
    <property type="protein sequence ID" value="AWI30982.1"/>
    <property type="molecule type" value="Genomic_DNA"/>
</dbReference>
<evidence type="ECO:0000313" key="2">
    <source>
        <dbReference type="EMBL" id="AWI30982.1"/>
    </source>
</evidence>
<gene>
    <name evidence="2" type="ORF">DDW44_21020</name>
</gene>
<dbReference type="KEGG" id="stir:DDW44_21020"/>
<dbReference type="AlphaFoldDB" id="A0A2S1SX46"/>
<keyword evidence="3" id="KW-1185">Reference proteome</keyword>
<feature type="signal peptide" evidence="1">
    <location>
        <begin position="1"/>
        <end position="26"/>
    </location>
</feature>